<dbReference type="Proteomes" id="UP000703893">
    <property type="component" value="Unassembled WGS sequence"/>
</dbReference>
<dbReference type="SUPFAM" id="SSF53335">
    <property type="entry name" value="S-adenosyl-L-methionine-dependent methyltransferases"/>
    <property type="match status" value="1"/>
</dbReference>
<dbReference type="PRINTS" id="PR00505">
    <property type="entry name" value="D12N6MTFRASE"/>
</dbReference>
<feature type="non-terminal residue" evidence="4">
    <location>
        <position position="161"/>
    </location>
</feature>
<keyword evidence="1 4" id="KW-0489">Methyltransferase</keyword>
<dbReference type="GO" id="GO:0009307">
    <property type="term" value="P:DNA restriction-modification system"/>
    <property type="evidence" value="ECO:0007669"/>
    <property type="project" value="InterPro"/>
</dbReference>
<reference evidence="4 5" key="1">
    <citation type="submission" date="2019-03" db="EMBL/GenBank/DDBJ databases">
        <title>Lake Tanganyika Metagenome-Assembled Genomes (MAGs).</title>
        <authorList>
            <person name="Tran P."/>
        </authorList>
    </citation>
    <scope>NUCLEOTIDE SEQUENCE [LARGE SCALE GENOMIC DNA]</scope>
    <source>
        <strain evidence="4">K_DeepCast_65m_m2_236</strain>
    </source>
</reference>
<dbReference type="EMBL" id="VGJX01001019">
    <property type="protein sequence ID" value="MBM3276423.1"/>
    <property type="molecule type" value="Genomic_DNA"/>
</dbReference>
<dbReference type="AlphaFoldDB" id="A0A938BPG8"/>
<sequence length="161" mass="17248">MEKIARDKLRLMNYIGSKHSLLAEIRGTLAAHGLAGSGGVFLDAFAGTTVVGQMAQQLGFRTISNDIQHYSYVLAQAFLVQDGPPVFSGLLPDLGVPDALAAAFLEKTRTFGYLRKEAGSWLTASTPLVRVLAWLDALPGHNGPFVDAYCEGGDAGRNYFS</sequence>
<gene>
    <name evidence="4" type="ORF">FJZ00_14810</name>
</gene>
<keyword evidence="2" id="KW-0808">Transferase</keyword>
<dbReference type="Pfam" id="PF02086">
    <property type="entry name" value="MethyltransfD12"/>
    <property type="match status" value="1"/>
</dbReference>
<evidence type="ECO:0000256" key="1">
    <source>
        <dbReference type="ARBA" id="ARBA00022603"/>
    </source>
</evidence>
<evidence type="ECO:0000256" key="2">
    <source>
        <dbReference type="ARBA" id="ARBA00022679"/>
    </source>
</evidence>
<dbReference type="InterPro" id="IPR029063">
    <property type="entry name" value="SAM-dependent_MTases_sf"/>
</dbReference>
<comment type="caution">
    <text evidence="4">The sequence shown here is derived from an EMBL/GenBank/DDBJ whole genome shotgun (WGS) entry which is preliminary data.</text>
</comment>
<keyword evidence="3" id="KW-0949">S-adenosyl-L-methionine</keyword>
<dbReference type="InterPro" id="IPR012327">
    <property type="entry name" value="MeTrfase_D12"/>
</dbReference>
<organism evidence="4 5">
    <name type="scientific">Candidatus Tanganyikabacteria bacterium</name>
    <dbReference type="NCBI Taxonomy" id="2961651"/>
    <lineage>
        <taxon>Bacteria</taxon>
        <taxon>Bacillati</taxon>
        <taxon>Candidatus Sericytochromatia</taxon>
        <taxon>Candidatus Tanganyikabacteria</taxon>
    </lineage>
</organism>
<name>A0A938BPG8_9BACT</name>
<proteinExistence type="predicted"/>
<evidence type="ECO:0000256" key="3">
    <source>
        <dbReference type="ARBA" id="ARBA00022691"/>
    </source>
</evidence>
<protein>
    <submittedName>
        <fullName evidence="4">DNA adenine methylase</fullName>
    </submittedName>
</protein>
<accession>A0A938BPG8</accession>
<dbReference type="GO" id="GO:0032259">
    <property type="term" value="P:methylation"/>
    <property type="evidence" value="ECO:0007669"/>
    <property type="project" value="UniProtKB-KW"/>
</dbReference>
<evidence type="ECO:0000313" key="4">
    <source>
        <dbReference type="EMBL" id="MBM3276423.1"/>
    </source>
</evidence>
<evidence type="ECO:0000313" key="5">
    <source>
        <dbReference type="Proteomes" id="UP000703893"/>
    </source>
</evidence>
<dbReference type="GO" id="GO:0009007">
    <property type="term" value="F:site-specific DNA-methyltransferase (adenine-specific) activity"/>
    <property type="evidence" value="ECO:0007669"/>
    <property type="project" value="UniProtKB-EC"/>
</dbReference>